<dbReference type="SUPFAM" id="SSF58104">
    <property type="entry name" value="Methyl-accepting chemotaxis protein (MCP) signaling domain"/>
    <property type="match status" value="1"/>
</dbReference>
<organism evidence="3 4">
    <name type="scientific">Kaistia nematophila</name>
    <dbReference type="NCBI Taxonomy" id="2994654"/>
    <lineage>
        <taxon>Bacteria</taxon>
        <taxon>Pseudomonadati</taxon>
        <taxon>Pseudomonadota</taxon>
        <taxon>Alphaproteobacteria</taxon>
        <taxon>Hyphomicrobiales</taxon>
        <taxon>Kaistiaceae</taxon>
        <taxon>Kaistia</taxon>
    </lineage>
</organism>
<evidence type="ECO:0000313" key="3">
    <source>
        <dbReference type="EMBL" id="MCX5568879.1"/>
    </source>
</evidence>
<evidence type="ECO:0000259" key="2">
    <source>
        <dbReference type="Pfam" id="PF02470"/>
    </source>
</evidence>
<dbReference type="Pfam" id="PF02470">
    <property type="entry name" value="MlaD"/>
    <property type="match status" value="1"/>
</dbReference>
<protein>
    <submittedName>
        <fullName evidence="3">MlaD family protein</fullName>
    </submittedName>
</protein>
<dbReference type="PANTHER" id="PTHR36698:SF2">
    <property type="entry name" value="MCE_MLAD DOMAIN-CONTAINING PROTEIN"/>
    <property type="match status" value="1"/>
</dbReference>
<dbReference type="AlphaFoldDB" id="A0A9X3IJS2"/>
<dbReference type="EMBL" id="JAPKNK010000002">
    <property type="protein sequence ID" value="MCX5568879.1"/>
    <property type="molecule type" value="Genomic_DNA"/>
</dbReference>
<keyword evidence="4" id="KW-1185">Reference proteome</keyword>
<dbReference type="PANTHER" id="PTHR36698">
    <property type="entry name" value="BLL5892 PROTEIN"/>
    <property type="match status" value="1"/>
</dbReference>
<keyword evidence="1" id="KW-0472">Membrane</keyword>
<name>A0A9X3IJS2_9HYPH</name>
<dbReference type="RefSeq" id="WP_266337837.1">
    <property type="nucleotide sequence ID" value="NZ_JAPKNK010000002.1"/>
</dbReference>
<evidence type="ECO:0000313" key="4">
    <source>
        <dbReference type="Proteomes" id="UP001144805"/>
    </source>
</evidence>
<comment type="caution">
    <text evidence="3">The sequence shown here is derived from an EMBL/GenBank/DDBJ whole genome shotgun (WGS) entry which is preliminary data.</text>
</comment>
<feature type="transmembrane region" description="Helical" evidence="1">
    <location>
        <begin position="6"/>
        <end position="28"/>
    </location>
</feature>
<gene>
    <name evidence="3" type="ORF">OSH07_06715</name>
</gene>
<accession>A0A9X3IJS2</accession>
<reference evidence="3" key="1">
    <citation type="submission" date="2022-11" db="EMBL/GenBank/DDBJ databases">
        <title>Biodiversity and phylogenetic relationships of bacteria.</title>
        <authorList>
            <person name="Machado R.A.R."/>
            <person name="Bhat A."/>
            <person name="Loulou A."/>
            <person name="Kallel S."/>
        </authorList>
    </citation>
    <scope>NUCLEOTIDE SEQUENCE</scope>
    <source>
        <strain evidence="3">K-TC2</strain>
    </source>
</reference>
<proteinExistence type="predicted"/>
<dbReference type="Gene3D" id="1.10.287.950">
    <property type="entry name" value="Methyl-accepting chemotaxis protein"/>
    <property type="match status" value="1"/>
</dbReference>
<feature type="domain" description="Mce/MlaD" evidence="2">
    <location>
        <begin position="47"/>
        <end position="116"/>
    </location>
</feature>
<sequence>METRANYATIGLFTLGVIVACFVFIYWLARYDESGIRKPLRILIPGSVAGLASGSQVLFNGIKVGEVNTLRINAENPNQVEAMVSVDPNQPIKADTKASLGIQGLTGLAYIELKGGSGNLPNLLDQPGIPTLLAQGSGLQDLISSAQDLVTKVNQAVDRVNGFIDTAEPSLTTSVKNVQTFTDALAQNSEGVKEFMNNFGDLSKRIGSLSESLAGVVGKADKIISAIDPTKVADTLANIDKVTEKLSASSDAFPEIIGNVRQISEQLEKALDGAQQIIAAIQVEAVKSTINDIATVARRVQNATVDVNKIVADAGKTVSDAKDFVAGVKAKQGDIDLIVNNTRDMVQKLNAASTRIDGILGKVQDLVTDPNGKNFFAEATAAAAAIRKVAEAFSGKAGQIASNLANFTGPGLRNVDGLVDQLRRTTTQFDRTLNSIQSNPQRFIFGNPSVQDYNRK</sequence>
<keyword evidence="1" id="KW-0812">Transmembrane</keyword>
<dbReference type="InterPro" id="IPR003399">
    <property type="entry name" value="Mce/MlaD"/>
</dbReference>
<dbReference type="Proteomes" id="UP001144805">
    <property type="component" value="Unassembled WGS sequence"/>
</dbReference>
<dbReference type="PROSITE" id="PS51257">
    <property type="entry name" value="PROKAR_LIPOPROTEIN"/>
    <property type="match status" value="1"/>
</dbReference>
<keyword evidence="1" id="KW-1133">Transmembrane helix</keyword>
<evidence type="ECO:0000256" key="1">
    <source>
        <dbReference type="SAM" id="Phobius"/>
    </source>
</evidence>